<dbReference type="EMBL" id="JABRWO010000009">
    <property type="protein sequence ID" value="MBA2116107.1"/>
    <property type="molecule type" value="Genomic_DNA"/>
</dbReference>
<protein>
    <recommendedName>
        <fullName evidence="3">ATP-dependent endonuclease</fullName>
    </recommendedName>
</protein>
<gene>
    <name evidence="1" type="ORF">HOV93_32960</name>
</gene>
<proteinExistence type="predicted"/>
<evidence type="ECO:0000313" key="1">
    <source>
        <dbReference type="EMBL" id="MBA2116107.1"/>
    </source>
</evidence>
<name>A0A7V9A867_9BACT</name>
<dbReference type="Proteomes" id="UP000551616">
    <property type="component" value="Unassembled WGS sequence"/>
</dbReference>
<dbReference type="RefSeq" id="WP_235990482.1">
    <property type="nucleotide sequence ID" value="NZ_JABRWO010000009.1"/>
</dbReference>
<sequence length="220" mass="24839">MTEFHNHKPPDDQALVDRARVLVIVEGTNDIEFLRRISLTLHAVDSDLPNLAEMEQQGQLIFVPFGGYNLPSWIHRFASLGKPEFFLLDHEVSPETESRQEAAEIINQRTGCRAIVTRKRSLENYLHPNAVRDAGQIDVAFDDFDPVGTIVAKKLFESGIADGPWELLSRRSKSRLTSRAKRWLNTTVTSQITAELIEQRDPHGEIASWLTTIGQLAQSL</sequence>
<accession>A0A7V9A867</accession>
<comment type="caution">
    <text evidence="1">The sequence shown here is derived from an EMBL/GenBank/DDBJ whole genome shotgun (WGS) entry which is preliminary data.</text>
</comment>
<keyword evidence="2" id="KW-1185">Reference proteome</keyword>
<evidence type="ECO:0000313" key="2">
    <source>
        <dbReference type="Proteomes" id="UP000551616"/>
    </source>
</evidence>
<organism evidence="1 2">
    <name type="scientific">Bremerella alba</name>
    <dbReference type="NCBI Taxonomy" id="980252"/>
    <lineage>
        <taxon>Bacteria</taxon>
        <taxon>Pseudomonadati</taxon>
        <taxon>Planctomycetota</taxon>
        <taxon>Planctomycetia</taxon>
        <taxon>Pirellulales</taxon>
        <taxon>Pirellulaceae</taxon>
        <taxon>Bremerella</taxon>
    </lineage>
</organism>
<evidence type="ECO:0008006" key="3">
    <source>
        <dbReference type="Google" id="ProtNLM"/>
    </source>
</evidence>
<dbReference type="AlphaFoldDB" id="A0A7V9A867"/>
<reference evidence="1 2" key="1">
    <citation type="submission" date="2020-05" db="EMBL/GenBank/DDBJ databases">
        <title>Bremerella alba sp. nov., a novel planctomycete isolated from the surface of the macroalga Fucus spiralis.</title>
        <authorList>
            <person name="Godinho O."/>
            <person name="Botelho R."/>
            <person name="Albuquerque L."/>
            <person name="Wiegand S."/>
            <person name="Da Costa M.S."/>
            <person name="Lobo-Da-Cunha A."/>
            <person name="Jogler C."/>
            <person name="Lage O.M."/>
        </authorList>
    </citation>
    <scope>NUCLEOTIDE SEQUENCE [LARGE SCALE GENOMIC DNA]</scope>
    <source>
        <strain evidence="1 2">FF15</strain>
    </source>
</reference>